<comment type="caution">
    <text evidence="1">The sequence shown here is derived from an EMBL/GenBank/DDBJ whole genome shotgun (WGS) entry which is preliminary data.</text>
</comment>
<dbReference type="Proteomes" id="UP000616151">
    <property type="component" value="Unassembled WGS sequence"/>
</dbReference>
<name>A0ACC5QY97_9HYPH</name>
<keyword evidence="2" id="KW-1185">Reference proteome</keyword>
<evidence type="ECO:0000313" key="1">
    <source>
        <dbReference type="EMBL" id="MBK1865370.1"/>
    </source>
</evidence>
<proteinExistence type="predicted"/>
<accession>A0ACC5QY97</accession>
<reference evidence="1" key="1">
    <citation type="submission" date="2021-01" db="EMBL/GenBank/DDBJ databases">
        <authorList>
            <person name="Sun Q."/>
        </authorList>
    </citation>
    <scope>NUCLEOTIDE SEQUENCE</scope>
    <source>
        <strain evidence="1">YIM B02566</strain>
    </source>
</reference>
<sequence length="420" mass="46295">MTRLTSAFVLLLSTGLAASAHAQSTDYTGSISSLTRQAPTGKLATQTEVLDGQSQAALITPASPQAMDAAIAMYDHIARNGGWPSVRERNLEKGDFSPGVAVLRQRLVAEGYLPPQSLEVDEPEKFSVEIRNAVKAFQANHGLAPTGKVDDRTRAEFNIPAAARLRQLQINQPRVAAYAAKLGPRYILVNIPSAQLEAVNFGAVYSRHNIVAGKIDRPSPALMSRISDINFNPYWTAPDSIVKRDLLPKLAKDPDVLSKMKIRVIEKASGREIDPGSVDWGMTPSSQFLFRQDPGDQNAMATVKINFPNKYAVYLHDTPTRELFGQNARYLSSGCIRVDRVQVLIDWILSGQDGFNPDMIETIAQSGKRLDKPVRNGPDLRIMYLTAWATEDGRIHFRPDIYHLDGTGFVTGQPQPRSEF</sequence>
<evidence type="ECO:0000313" key="2">
    <source>
        <dbReference type="Proteomes" id="UP000616151"/>
    </source>
</evidence>
<dbReference type="EMBL" id="JAENHL010000004">
    <property type="protein sequence ID" value="MBK1865370.1"/>
    <property type="molecule type" value="Genomic_DNA"/>
</dbReference>
<protein>
    <submittedName>
        <fullName evidence="1">L,D-transpeptidase family protein</fullName>
    </submittedName>
</protein>
<gene>
    <name evidence="1" type="ORF">JHL16_03320</name>
</gene>
<organism evidence="1 2">
    <name type="scientific">Taklimakanibacter albus</name>
    <dbReference type="NCBI Taxonomy" id="2800327"/>
    <lineage>
        <taxon>Bacteria</taxon>
        <taxon>Pseudomonadati</taxon>
        <taxon>Pseudomonadota</taxon>
        <taxon>Alphaproteobacteria</taxon>
        <taxon>Hyphomicrobiales</taxon>
        <taxon>Aestuariivirgaceae</taxon>
        <taxon>Taklimakanibacter</taxon>
    </lineage>
</organism>